<keyword evidence="7" id="KW-0285">Flavoprotein</keyword>
<dbReference type="Pfam" id="PF07992">
    <property type="entry name" value="Pyr_redox_2"/>
    <property type="match status" value="1"/>
</dbReference>
<dbReference type="InterPro" id="IPR036188">
    <property type="entry name" value="FAD/NAD-bd_sf"/>
</dbReference>
<feature type="region of interest" description="Disordered" evidence="13">
    <location>
        <begin position="1061"/>
        <end position="1106"/>
    </location>
</feature>
<feature type="transmembrane region" description="Helical" evidence="14">
    <location>
        <begin position="1169"/>
        <end position="1190"/>
    </location>
</feature>
<dbReference type="PRINTS" id="PR00368">
    <property type="entry name" value="FADPNR"/>
</dbReference>
<feature type="region of interest" description="Disordered" evidence="13">
    <location>
        <begin position="799"/>
        <end position="852"/>
    </location>
</feature>
<keyword evidence="6" id="KW-0349">Heme</keyword>
<comment type="pathway">
    <text evidence="4">Nitrogen metabolism; nitrate reduction (assimilation).</text>
</comment>
<keyword evidence="14" id="KW-0812">Transmembrane</keyword>
<dbReference type="Pfam" id="PF18267">
    <property type="entry name" value="Rubredoxin_C"/>
    <property type="match status" value="1"/>
</dbReference>
<evidence type="ECO:0000259" key="16">
    <source>
        <dbReference type="Pfam" id="PF07992"/>
    </source>
</evidence>
<feature type="compositionally biased region" description="Polar residues" evidence="13">
    <location>
        <begin position="585"/>
        <end position="608"/>
    </location>
</feature>
<comment type="cofactor">
    <cofactor evidence="2">
        <name>[4Fe-4S] cluster</name>
        <dbReference type="ChEBI" id="CHEBI:49883"/>
    </cofactor>
</comment>
<evidence type="ECO:0000256" key="7">
    <source>
        <dbReference type="ARBA" id="ARBA00022630"/>
    </source>
</evidence>
<dbReference type="SUPFAM" id="SSF51905">
    <property type="entry name" value="FAD/NAD(P)-binding domain"/>
    <property type="match status" value="2"/>
</dbReference>
<feature type="region of interest" description="Disordered" evidence="13">
    <location>
        <begin position="930"/>
        <end position="977"/>
    </location>
</feature>
<dbReference type="PANTHER" id="PTHR43809">
    <property type="entry name" value="NITRITE REDUCTASE (NADH) LARGE SUBUNIT"/>
    <property type="match status" value="1"/>
</dbReference>
<dbReference type="GO" id="GO:0051536">
    <property type="term" value="F:iron-sulfur cluster binding"/>
    <property type="evidence" value="ECO:0007669"/>
    <property type="project" value="UniProtKB-KW"/>
</dbReference>
<dbReference type="Gene3D" id="3.50.50.60">
    <property type="entry name" value="FAD/NAD(P)-binding domain"/>
    <property type="match status" value="2"/>
</dbReference>
<evidence type="ECO:0000256" key="13">
    <source>
        <dbReference type="SAM" id="MobiDB-lite"/>
    </source>
</evidence>
<feature type="compositionally biased region" description="Basic and acidic residues" evidence="13">
    <location>
        <begin position="610"/>
        <end position="619"/>
    </location>
</feature>
<keyword evidence="8" id="KW-0479">Metal-binding</keyword>
<keyword evidence="10" id="KW-0560">Oxidoreductase</keyword>
<dbReference type="Gene3D" id="3.30.390.30">
    <property type="match status" value="1"/>
</dbReference>
<evidence type="ECO:0000256" key="8">
    <source>
        <dbReference type="ARBA" id="ARBA00022723"/>
    </source>
</evidence>
<comment type="similarity">
    <text evidence="5">Belongs to the nitrite and sulfite reductase 4Fe-4S domain family.</text>
</comment>
<feature type="compositionally biased region" description="Low complexity" evidence="13">
    <location>
        <begin position="953"/>
        <end position="977"/>
    </location>
</feature>
<gene>
    <name evidence="18" type="ORF">E8A74_24480</name>
</gene>
<dbReference type="Pfam" id="PF04324">
    <property type="entry name" value="Fer2_BFD"/>
    <property type="match status" value="1"/>
</dbReference>
<dbReference type="InterPro" id="IPR041575">
    <property type="entry name" value="Rubredoxin_C"/>
</dbReference>
<evidence type="ECO:0008006" key="20">
    <source>
        <dbReference type="Google" id="ProtNLM"/>
    </source>
</evidence>
<evidence type="ECO:0000256" key="10">
    <source>
        <dbReference type="ARBA" id="ARBA00023002"/>
    </source>
</evidence>
<dbReference type="OrthoDB" id="9768666at2"/>
<feature type="domain" description="NADH-rubredoxin oxidoreductase C-terminal" evidence="17">
    <location>
        <begin position="387"/>
        <end position="451"/>
    </location>
</feature>
<keyword evidence="11" id="KW-0408">Iron</keyword>
<proteinExistence type="inferred from homology"/>
<feature type="region of interest" description="Disordered" evidence="13">
    <location>
        <begin position="1"/>
        <end position="22"/>
    </location>
</feature>
<comment type="cofactor">
    <cofactor evidence="1">
        <name>siroheme</name>
        <dbReference type="ChEBI" id="CHEBI:60052"/>
    </cofactor>
</comment>
<dbReference type="InterPro" id="IPR016156">
    <property type="entry name" value="FAD/NAD-linked_Rdtase_dimer_sf"/>
</dbReference>
<evidence type="ECO:0000256" key="3">
    <source>
        <dbReference type="ARBA" id="ARBA00001974"/>
    </source>
</evidence>
<feature type="transmembrane region" description="Helical" evidence="14">
    <location>
        <begin position="1202"/>
        <end position="1222"/>
    </location>
</feature>
<dbReference type="InterPro" id="IPR023753">
    <property type="entry name" value="FAD/NAD-binding_dom"/>
</dbReference>
<dbReference type="GO" id="GO:0046872">
    <property type="term" value="F:metal ion binding"/>
    <property type="evidence" value="ECO:0007669"/>
    <property type="project" value="UniProtKB-KW"/>
</dbReference>
<keyword evidence="9" id="KW-0274">FAD</keyword>
<dbReference type="PANTHER" id="PTHR43809:SF1">
    <property type="entry name" value="NITRITE REDUCTASE (NADH) LARGE SUBUNIT"/>
    <property type="match status" value="1"/>
</dbReference>
<feature type="transmembrane region" description="Helical" evidence="14">
    <location>
        <begin position="1234"/>
        <end position="1256"/>
    </location>
</feature>
<evidence type="ECO:0000256" key="14">
    <source>
        <dbReference type="SAM" id="Phobius"/>
    </source>
</evidence>
<evidence type="ECO:0000256" key="4">
    <source>
        <dbReference type="ARBA" id="ARBA00005096"/>
    </source>
</evidence>
<evidence type="ECO:0000256" key="2">
    <source>
        <dbReference type="ARBA" id="ARBA00001966"/>
    </source>
</evidence>
<feature type="domain" description="BFD-like [2Fe-2S]-binding" evidence="15">
    <location>
        <begin position="487"/>
        <end position="535"/>
    </location>
</feature>
<evidence type="ECO:0000259" key="17">
    <source>
        <dbReference type="Pfam" id="PF18267"/>
    </source>
</evidence>
<dbReference type="PRINTS" id="PR00411">
    <property type="entry name" value="PNDRDTASEI"/>
</dbReference>
<evidence type="ECO:0000256" key="11">
    <source>
        <dbReference type="ARBA" id="ARBA00023004"/>
    </source>
</evidence>
<evidence type="ECO:0000256" key="1">
    <source>
        <dbReference type="ARBA" id="ARBA00001929"/>
    </source>
</evidence>
<evidence type="ECO:0000259" key="15">
    <source>
        <dbReference type="Pfam" id="PF04324"/>
    </source>
</evidence>
<evidence type="ECO:0000313" key="18">
    <source>
        <dbReference type="EMBL" id="TKD04008.1"/>
    </source>
</evidence>
<name>A0A4U1J949_9BACT</name>
<feature type="domain" description="FAD/NAD(P)-binding" evidence="16">
    <location>
        <begin position="32"/>
        <end position="351"/>
    </location>
</feature>
<feature type="compositionally biased region" description="Basic and acidic residues" evidence="13">
    <location>
        <begin position="552"/>
        <end position="577"/>
    </location>
</feature>
<sequence length="1297" mass="137416">MEYKGRAPPRCAEGTRGERRSTVDLSDQSQTLVIIGNGMVGWKLCQRMVEYGANDEIRILVFGEESFPAYDRVHLTEYFAGRPLSTFSLAPPNWYEQNRIELFLGDPIVEVDREQSVVRSRSGLRVEYNRLVFATGSRPFVPPIEGADLPGVFVYRTLDDVADIEEYACDFAPIKSAAVIGGGLLGLEAAKAVFDLELDVHVVEVSPYLMPRQLDAEGGAVLRDKVERMGVKIRCGKKLLRIEEVTLDPPGEAYGAAASYRAPTPDAVDAVVSEIGPPMGLRLHFDDGETLLVGMVVFAAGVRPRGELAKVAGLQMAGDGGIVVDDRLQAIDRKTRHPDEQIFAVGECASHRGTTYGLVLPGYQMVDVLAANLLGAERKFEGADISAKLKLMGVTVAALGEHDGDQRLGGNALVWSGGGVYRKLVIRDGRLIGAVTVGEWENLDRIRELLKAPLPLSFWDMRRFRGTGNLWPKSESSPVADWPAEAIVCGCVRVTRGALALAIEGGCSSVEALGTKTGAGTLCGSCKPLLSELLGQDGPVSVFEPMPASWREGPRSRRGDGGPRSRRGEGPRSRRGGELSPSSRLDSSQHTSVMPPSSLATVPSSSLDSDAPRSRRDEMPSSLETLAVIELAPPSVRDIAPPSHRFSITITARPPELPIAHGFGARNAAPLAPLAPAPAFDDADIEPAPMSVRGPMIHAPAEDDADAGPASMRSASLATHLAVDLPPPSTLRSSIPPPSSVDVPQAANFRASSFEVKEVPEEAPVARRGVALASETPPAGTEIAPRSDATLVDTRADLAPRSDATLVEVPPREPMKTPPTGTEIAPRSSRLSLEPAPRGDAAPTPPTGMPVVPRSARSFEVQAPASVRASSLTPASGIAITPRSPVRTATPPAGIALIGLGGEALPPALPQTPATGLVLGLAARVTAEGPIRRSTPPAGSVRVVSVAPPPPSSQAAPSSSRALPPSSASPTSSRPLSSGVILPPLDVAILSVDEPLPRLAPLPVIESTLFSVSDVPPSSTRRLSAMEGLIDTEDRRESSSTRYSRISLLAGVEEGEITDSLSIPRDGLTPSLTPSVPPVDRAPMSRRSWVPPKRLSMPPGALQTPSVPPVRLSIAAPIQAPPERGRKILLVASAVALSWVLVLALAPSLAPPRSVRTGFLLDALLRPGVTKQVTGYALVVLAVASLGVSLRKRWRRFRSADVPVWRTVHAVLGAATLLLFFLHTGLSAGTRVNLVLAIDFLAVVLLGALAGGVFAVSSRWSPLAARNRRLRATSVHLFLTWPLPILVALHVLAVYYY</sequence>
<dbReference type="EMBL" id="SSMQ01000026">
    <property type="protein sequence ID" value="TKD04008.1"/>
    <property type="molecule type" value="Genomic_DNA"/>
</dbReference>
<keyword evidence="14" id="KW-1133">Transmembrane helix</keyword>
<evidence type="ECO:0000256" key="5">
    <source>
        <dbReference type="ARBA" id="ARBA00010429"/>
    </source>
</evidence>
<reference evidence="18 19" key="1">
    <citation type="submission" date="2019-04" db="EMBL/GenBank/DDBJ databases">
        <authorList>
            <person name="Li Y."/>
            <person name="Wang J."/>
        </authorList>
    </citation>
    <scope>NUCLEOTIDE SEQUENCE [LARGE SCALE GENOMIC DNA]</scope>
    <source>
        <strain evidence="18 19">DSM 14668</strain>
    </source>
</reference>
<evidence type="ECO:0000256" key="9">
    <source>
        <dbReference type="ARBA" id="ARBA00022827"/>
    </source>
</evidence>
<organism evidence="18 19">
    <name type="scientific">Polyangium fumosum</name>
    <dbReference type="NCBI Taxonomy" id="889272"/>
    <lineage>
        <taxon>Bacteria</taxon>
        <taxon>Pseudomonadati</taxon>
        <taxon>Myxococcota</taxon>
        <taxon>Polyangia</taxon>
        <taxon>Polyangiales</taxon>
        <taxon>Polyangiaceae</taxon>
        <taxon>Polyangium</taxon>
    </lineage>
</organism>
<evidence type="ECO:0000256" key="12">
    <source>
        <dbReference type="ARBA" id="ARBA00023014"/>
    </source>
</evidence>
<dbReference type="Gene3D" id="1.10.10.1100">
    <property type="entry name" value="BFD-like [2Fe-2S]-binding domain"/>
    <property type="match status" value="1"/>
</dbReference>
<comment type="caution">
    <text evidence="18">The sequence shown here is derived from an EMBL/GenBank/DDBJ whole genome shotgun (WGS) entry which is preliminary data.</text>
</comment>
<feature type="region of interest" description="Disordered" evidence="13">
    <location>
        <begin position="537"/>
        <end position="619"/>
    </location>
</feature>
<evidence type="ECO:0000313" key="19">
    <source>
        <dbReference type="Proteomes" id="UP000309215"/>
    </source>
</evidence>
<feature type="compositionally biased region" description="Basic and acidic residues" evidence="13">
    <location>
        <begin position="13"/>
        <end position="22"/>
    </location>
</feature>
<dbReference type="InterPro" id="IPR052034">
    <property type="entry name" value="NasD-like"/>
</dbReference>
<evidence type="ECO:0000256" key="6">
    <source>
        <dbReference type="ARBA" id="ARBA00022617"/>
    </source>
</evidence>
<comment type="cofactor">
    <cofactor evidence="3">
        <name>FAD</name>
        <dbReference type="ChEBI" id="CHEBI:57692"/>
    </cofactor>
</comment>
<feature type="compositionally biased region" description="Low complexity" evidence="13">
    <location>
        <begin position="936"/>
        <end position="946"/>
    </location>
</feature>
<protein>
    <recommendedName>
        <fullName evidence="20">NAD(P)/FAD-dependent oxidoreductase</fullName>
    </recommendedName>
</protein>
<dbReference type="InterPro" id="IPR041854">
    <property type="entry name" value="BFD-like_2Fe2S-bd_dom_sf"/>
</dbReference>
<keyword evidence="14" id="KW-0472">Membrane</keyword>
<feature type="transmembrane region" description="Helical" evidence="14">
    <location>
        <begin position="1277"/>
        <end position="1296"/>
    </location>
</feature>
<keyword evidence="12" id="KW-0411">Iron-sulfur</keyword>
<keyword evidence="19" id="KW-1185">Reference proteome</keyword>
<dbReference type="InterPro" id="IPR007419">
    <property type="entry name" value="BFD-like_2Fe2S-bd_dom"/>
</dbReference>
<dbReference type="GO" id="GO:0016491">
    <property type="term" value="F:oxidoreductase activity"/>
    <property type="evidence" value="ECO:0007669"/>
    <property type="project" value="UniProtKB-KW"/>
</dbReference>
<accession>A0A4U1J949</accession>
<dbReference type="Proteomes" id="UP000309215">
    <property type="component" value="Unassembled WGS sequence"/>
</dbReference>